<dbReference type="Pfam" id="PF12843">
    <property type="entry name" value="QSregVF_b"/>
    <property type="match status" value="1"/>
</dbReference>
<evidence type="ECO:0000313" key="2">
    <source>
        <dbReference type="Proteomes" id="UP000254331"/>
    </source>
</evidence>
<gene>
    <name evidence="1" type="ORF">NCTC10376_03049</name>
</gene>
<protein>
    <submittedName>
        <fullName evidence="1">DNA polymerase III subunit epsilon</fullName>
    </submittedName>
</protein>
<dbReference type="Proteomes" id="UP000254331">
    <property type="component" value="Unassembled WGS sequence"/>
</dbReference>
<reference evidence="1 2" key="1">
    <citation type="submission" date="2018-06" db="EMBL/GenBank/DDBJ databases">
        <authorList>
            <consortium name="Pathogen Informatics"/>
            <person name="Doyle S."/>
        </authorList>
    </citation>
    <scope>NUCLEOTIDE SEQUENCE [LARGE SCALE GENOMIC DNA]</scope>
    <source>
        <strain evidence="1 2">NCTC10376</strain>
    </source>
</reference>
<name>A0A379FBX9_PROVU</name>
<dbReference type="InterPro" id="IPR024530">
    <property type="entry name" value="QSregVF_b"/>
</dbReference>
<dbReference type="EMBL" id="UGTW01000001">
    <property type="protein sequence ID" value="SUC17125.1"/>
    <property type="molecule type" value="Genomic_DNA"/>
</dbReference>
<proteinExistence type="predicted"/>
<accession>A0A379FBX9</accession>
<sequence>MPSGTAFFIFQLPYNRLYSFDDKVVYNMLEKQHLIDIANTQMPFGKYKGRMLVDLPEEYLLWFAKKGAFPEGKLGQLMEMTLAIKIEGLEGLLKPLKR</sequence>
<organism evidence="1 2">
    <name type="scientific">Proteus vulgaris</name>
    <dbReference type="NCBI Taxonomy" id="585"/>
    <lineage>
        <taxon>Bacteria</taxon>
        <taxon>Pseudomonadati</taxon>
        <taxon>Pseudomonadota</taxon>
        <taxon>Gammaproteobacteria</taxon>
        <taxon>Enterobacterales</taxon>
        <taxon>Morganellaceae</taxon>
        <taxon>Proteus</taxon>
    </lineage>
</organism>
<dbReference type="AlphaFoldDB" id="A0A379FBX9"/>
<evidence type="ECO:0000313" key="1">
    <source>
        <dbReference type="EMBL" id="SUC17125.1"/>
    </source>
</evidence>